<sequence>FLIKNETNTIQQPSNSPNRRQLDGYTDAIQFQKCFENWFKRWHKCVAVDGEYFEGNNITFE</sequence>
<feature type="compositionally biased region" description="Polar residues" evidence="1">
    <location>
        <begin position="1"/>
        <end position="19"/>
    </location>
</feature>
<evidence type="ECO:0000313" key="3">
    <source>
        <dbReference type="Proteomes" id="UP000078542"/>
    </source>
</evidence>
<evidence type="ECO:0000256" key="1">
    <source>
        <dbReference type="SAM" id="MobiDB-lite"/>
    </source>
</evidence>
<accession>A0A151ICP1</accession>
<evidence type="ECO:0008006" key="4">
    <source>
        <dbReference type="Google" id="ProtNLM"/>
    </source>
</evidence>
<evidence type="ECO:0000313" key="2">
    <source>
        <dbReference type="EMBL" id="KYM97809.1"/>
    </source>
</evidence>
<dbReference type="Proteomes" id="UP000078542">
    <property type="component" value="Unassembled WGS sequence"/>
</dbReference>
<feature type="region of interest" description="Disordered" evidence="1">
    <location>
        <begin position="1"/>
        <end position="21"/>
    </location>
</feature>
<feature type="non-terminal residue" evidence="2">
    <location>
        <position position="1"/>
    </location>
</feature>
<protein>
    <recommendedName>
        <fullName evidence="4">Mos1 transposase HTH domain-containing protein</fullName>
    </recommendedName>
</protein>
<name>A0A151ICP1_9HYME</name>
<dbReference type="AlphaFoldDB" id="A0A151ICP1"/>
<proteinExistence type="predicted"/>
<dbReference type="STRING" id="456900.A0A151ICP1"/>
<keyword evidence="3" id="KW-1185">Reference proteome</keyword>
<reference evidence="2 3" key="1">
    <citation type="submission" date="2016-03" db="EMBL/GenBank/DDBJ databases">
        <title>Cyphomyrmex costatus WGS genome.</title>
        <authorList>
            <person name="Nygaard S."/>
            <person name="Hu H."/>
            <person name="Boomsma J."/>
            <person name="Zhang G."/>
        </authorList>
    </citation>
    <scope>NUCLEOTIDE SEQUENCE [LARGE SCALE GENOMIC DNA]</scope>
    <source>
        <strain evidence="2">MS0001</strain>
        <tissue evidence="2">Whole body</tissue>
    </source>
</reference>
<organism evidence="2 3">
    <name type="scientific">Cyphomyrmex costatus</name>
    <dbReference type="NCBI Taxonomy" id="456900"/>
    <lineage>
        <taxon>Eukaryota</taxon>
        <taxon>Metazoa</taxon>
        <taxon>Ecdysozoa</taxon>
        <taxon>Arthropoda</taxon>
        <taxon>Hexapoda</taxon>
        <taxon>Insecta</taxon>
        <taxon>Pterygota</taxon>
        <taxon>Neoptera</taxon>
        <taxon>Endopterygota</taxon>
        <taxon>Hymenoptera</taxon>
        <taxon>Apocrita</taxon>
        <taxon>Aculeata</taxon>
        <taxon>Formicoidea</taxon>
        <taxon>Formicidae</taxon>
        <taxon>Myrmicinae</taxon>
        <taxon>Cyphomyrmex</taxon>
    </lineage>
</organism>
<gene>
    <name evidence="2" type="ORF">ALC62_11494</name>
</gene>
<dbReference type="EMBL" id="KQ978041">
    <property type="protein sequence ID" value="KYM97809.1"/>
    <property type="molecule type" value="Genomic_DNA"/>
</dbReference>